<dbReference type="Gene3D" id="1.10.10.10">
    <property type="entry name" value="Winged helix-like DNA-binding domain superfamily/Winged helix DNA-binding domain"/>
    <property type="match status" value="1"/>
</dbReference>
<name>A0A1H7QQR6_9PROT</name>
<dbReference type="Gene3D" id="3.40.50.150">
    <property type="entry name" value="Vaccinia Virus protein VP39"/>
    <property type="match status" value="1"/>
</dbReference>
<sequence>MDKQLTPEKIMQTGMAFWPAKTLLCAVEMGLFTELAQGPKNLDSLRERVGLHPRAARDFLDALVALGFLNREGDRYSNTPDTDLFLDRTKLSYIGGILEMANRRLYPIWNNLTEALRTGAPQNECKNGGADLFETLYADPTGLNEFLSAMTGVSHAANTVIAQSFPWQGYHTFVDVGTAQGDLAVQIALANPHLRGLGFDRPEVGPIFQQYTEITGVADQVAFMPGDFFKEDLPKADVVLMGHILHDWDLPTKKMLIRKAFDAIPSGGALIVYESIIDDDRSKNAFGLMMSLNMLIETPGGFDYTGADCTGWMKEAGFSAAHVEQLVGPDSMVIGIK</sequence>
<dbReference type="PIRSF" id="PIRSF005739">
    <property type="entry name" value="O-mtase"/>
    <property type="match status" value="1"/>
</dbReference>
<dbReference type="Pfam" id="PF08100">
    <property type="entry name" value="Dimerisation"/>
    <property type="match status" value="1"/>
</dbReference>
<dbReference type="InterPro" id="IPR036388">
    <property type="entry name" value="WH-like_DNA-bd_sf"/>
</dbReference>
<organism evidence="7 8">
    <name type="scientific">Nitrosovibrio tenuis</name>
    <dbReference type="NCBI Taxonomy" id="1233"/>
    <lineage>
        <taxon>Bacteria</taxon>
        <taxon>Pseudomonadati</taxon>
        <taxon>Pseudomonadota</taxon>
        <taxon>Betaproteobacteria</taxon>
        <taxon>Nitrosomonadales</taxon>
        <taxon>Nitrosomonadaceae</taxon>
        <taxon>Nitrosovibrio</taxon>
    </lineage>
</organism>
<evidence type="ECO:0000313" key="7">
    <source>
        <dbReference type="EMBL" id="SEL50340.1"/>
    </source>
</evidence>
<dbReference type="PANTHER" id="PTHR43712:SF2">
    <property type="entry name" value="O-METHYLTRANSFERASE CICE"/>
    <property type="match status" value="1"/>
</dbReference>
<gene>
    <name evidence="7" type="ORF">SAMN05216387_11320</name>
</gene>
<dbReference type="EMBL" id="FOBH01000013">
    <property type="protein sequence ID" value="SEL50340.1"/>
    <property type="molecule type" value="Genomic_DNA"/>
</dbReference>
<evidence type="ECO:0000259" key="6">
    <source>
        <dbReference type="Pfam" id="PF08100"/>
    </source>
</evidence>
<dbReference type="InterPro" id="IPR001077">
    <property type="entry name" value="COMT_C"/>
</dbReference>
<dbReference type="PROSITE" id="PS51683">
    <property type="entry name" value="SAM_OMT_II"/>
    <property type="match status" value="1"/>
</dbReference>
<protein>
    <submittedName>
        <fullName evidence="7">Dimerisation domain-containing protein</fullName>
    </submittedName>
</protein>
<dbReference type="PANTHER" id="PTHR43712">
    <property type="entry name" value="PUTATIVE (AFU_ORTHOLOGUE AFUA_4G14580)-RELATED"/>
    <property type="match status" value="1"/>
</dbReference>
<keyword evidence="2" id="KW-0808">Transferase</keyword>
<dbReference type="InterPro" id="IPR012967">
    <property type="entry name" value="COMT_dimerisation"/>
</dbReference>
<dbReference type="GO" id="GO:0046983">
    <property type="term" value="F:protein dimerization activity"/>
    <property type="evidence" value="ECO:0007669"/>
    <property type="project" value="InterPro"/>
</dbReference>
<evidence type="ECO:0000256" key="4">
    <source>
        <dbReference type="PIRSR" id="PIRSR005739-1"/>
    </source>
</evidence>
<dbReference type="RefSeq" id="WP_177171860.1">
    <property type="nucleotide sequence ID" value="NZ_FOBH01000013.1"/>
</dbReference>
<keyword evidence="1" id="KW-0489">Methyltransferase</keyword>
<feature type="active site" description="Proton acceptor" evidence="4">
    <location>
        <position position="246"/>
    </location>
</feature>
<dbReference type="GO" id="GO:0032259">
    <property type="term" value="P:methylation"/>
    <property type="evidence" value="ECO:0007669"/>
    <property type="project" value="UniProtKB-KW"/>
</dbReference>
<dbReference type="GO" id="GO:0008171">
    <property type="term" value="F:O-methyltransferase activity"/>
    <property type="evidence" value="ECO:0007669"/>
    <property type="project" value="InterPro"/>
</dbReference>
<dbReference type="InterPro" id="IPR016461">
    <property type="entry name" value="COMT-like"/>
</dbReference>
<dbReference type="AlphaFoldDB" id="A0A1H7QQR6"/>
<dbReference type="InterPro" id="IPR036390">
    <property type="entry name" value="WH_DNA-bd_sf"/>
</dbReference>
<evidence type="ECO:0000259" key="5">
    <source>
        <dbReference type="Pfam" id="PF00891"/>
    </source>
</evidence>
<evidence type="ECO:0000313" key="8">
    <source>
        <dbReference type="Proteomes" id="UP000198620"/>
    </source>
</evidence>
<dbReference type="InterPro" id="IPR029063">
    <property type="entry name" value="SAM-dependent_MTases_sf"/>
</dbReference>
<dbReference type="STRING" id="1233.SAMN05216387_11320"/>
<keyword evidence="3" id="KW-0949">S-adenosyl-L-methionine</keyword>
<feature type="domain" description="O-methyltransferase dimerisation" evidence="6">
    <location>
        <begin position="16"/>
        <end position="86"/>
    </location>
</feature>
<proteinExistence type="predicted"/>
<reference evidence="7 8" key="1">
    <citation type="submission" date="2016-10" db="EMBL/GenBank/DDBJ databases">
        <authorList>
            <person name="de Groot N.N."/>
        </authorList>
    </citation>
    <scope>NUCLEOTIDE SEQUENCE [LARGE SCALE GENOMIC DNA]</scope>
    <source>
        <strain evidence="7 8">Nv1</strain>
    </source>
</reference>
<dbReference type="SUPFAM" id="SSF46785">
    <property type="entry name" value="Winged helix' DNA-binding domain"/>
    <property type="match status" value="1"/>
</dbReference>
<accession>A0A1H7QQR6</accession>
<dbReference type="Proteomes" id="UP000198620">
    <property type="component" value="Unassembled WGS sequence"/>
</dbReference>
<keyword evidence="8" id="KW-1185">Reference proteome</keyword>
<dbReference type="Pfam" id="PF00891">
    <property type="entry name" value="Methyltransf_2"/>
    <property type="match status" value="1"/>
</dbReference>
<evidence type="ECO:0000256" key="3">
    <source>
        <dbReference type="ARBA" id="ARBA00022691"/>
    </source>
</evidence>
<evidence type="ECO:0000256" key="2">
    <source>
        <dbReference type="ARBA" id="ARBA00022679"/>
    </source>
</evidence>
<evidence type="ECO:0000256" key="1">
    <source>
        <dbReference type="ARBA" id="ARBA00022603"/>
    </source>
</evidence>
<dbReference type="SUPFAM" id="SSF53335">
    <property type="entry name" value="S-adenosyl-L-methionine-dependent methyltransferases"/>
    <property type="match status" value="1"/>
</dbReference>
<feature type="domain" description="O-methyltransferase C-terminal" evidence="5">
    <location>
        <begin position="109"/>
        <end position="319"/>
    </location>
</feature>